<dbReference type="InterPro" id="IPR036291">
    <property type="entry name" value="NAD(P)-bd_dom_sf"/>
</dbReference>
<dbReference type="Gene3D" id="3.40.50.720">
    <property type="entry name" value="NAD(P)-binding Rossmann-like Domain"/>
    <property type="match status" value="2"/>
</dbReference>
<evidence type="ECO:0000256" key="1">
    <source>
        <dbReference type="ARBA" id="ARBA00023002"/>
    </source>
</evidence>
<dbReference type="GO" id="GO:0043892">
    <property type="term" value="F:methylglyoxal reductase (NADPH) activity"/>
    <property type="evidence" value="ECO:0007669"/>
    <property type="project" value="UniProtKB-EC"/>
</dbReference>
<dbReference type="InterPro" id="IPR001509">
    <property type="entry name" value="Epimerase_deHydtase"/>
</dbReference>
<name>A0ABR0JBG3_9EURO</name>
<protein>
    <submittedName>
        <fullName evidence="4">Methylglyoxal reductase (NADPH-dependent) gre2</fullName>
        <ecNumber evidence="4">1.1.1.283</ecNumber>
    </submittedName>
</protein>
<dbReference type="Proteomes" id="UP001345691">
    <property type="component" value="Unassembled WGS sequence"/>
</dbReference>
<feature type="domain" description="NAD-dependent epimerase/dehydratase" evidence="3">
    <location>
        <begin position="4"/>
        <end position="281"/>
    </location>
</feature>
<dbReference type="PANTHER" id="PTHR10366">
    <property type="entry name" value="NAD DEPENDENT EPIMERASE/DEHYDRATASE"/>
    <property type="match status" value="1"/>
</dbReference>
<dbReference type="Pfam" id="PF01370">
    <property type="entry name" value="Epimerase"/>
    <property type="match status" value="1"/>
</dbReference>
<dbReference type="InterPro" id="IPR050425">
    <property type="entry name" value="NAD(P)_dehydrat-like"/>
</dbReference>
<evidence type="ECO:0000313" key="5">
    <source>
        <dbReference type="Proteomes" id="UP001345691"/>
    </source>
</evidence>
<organism evidence="4 5">
    <name type="scientific">Exophiala sideris</name>
    <dbReference type="NCBI Taxonomy" id="1016849"/>
    <lineage>
        <taxon>Eukaryota</taxon>
        <taxon>Fungi</taxon>
        <taxon>Dikarya</taxon>
        <taxon>Ascomycota</taxon>
        <taxon>Pezizomycotina</taxon>
        <taxon>Eurotiomycetes</taxon>
        <taxon>Chaetothyriomycetidae</taxon>
        <taxon>Chaetothyriales</taxon>
        <taxon>Herpotrichiellaceae</taxon>
        <taxon>Exophiala</taxon>
    </lineage>
</organism>
<dbReference type="EC" id="1.1.1.283" evidence="4"/>
<dbReference type="EMBL" id="JAVRRF010000012">
    <property type="protein sequence ID" value="KAK5059374.1"/>
    <property type="molecule type" value="Genomic_DNA"/>
</dbReference>
<evidence type="ECO:0000256" key="2">
    <source>
        <dbReference type="ARBA" id="ARBA00023445"/>
    </source>
</evidence>
<reference evidence="4 5" key="1">
    <citation type="submission" date="2023-08" db="EMBL/GenBank/DDBJ databases">
        <title>Black Yeasts Isolated from many extreme environments.</title>
        <authorList>
            <person name="Coleine C."/>
            <person name="Stajich J.E."/>
            <person name="Selbmann L."/>
        </authorList>
    </citation>
    <scope>NUCLEOTIDE SEQUENCE [LARGE SCALE GENOMIC DNA]</scope>
    <source>
        <strain evidence="4 5">CCFEE 6328</strain>
    </source>
</reference>
<evidence type="ECO:0000259" key="3">
    <source>
        <dbReference type="Pfam" id="PF01370"/>
    </source>
</evidence>
<accession>A0ABR0JBG3</accession>
<sequence>MPKVLLTGGSGFIAAHILDILLARGYDVVTTVRSKAKGDAIFAAHPGIQRQKLSYVTVEDVAEDGAFDEVSTLQPRDPPIELQSLTVNVAQAVKSNPPLDYVIHTASPFHSNFTDPIKELLNPAINGTTGILRAIKAYAPTVRRVVITSSFAAIANSVSTPKVYDESSWNPVTWEEAVTEPVQAYRGSKTFAEKAAWKFVETENPHFDLATMNPPLVYGPVVHDLNSLDNLNTSNQRIRDFIQGKCTDDVLPPTGTFLWTDVRDLALAHVRAIEVPEAGGKRFLVTAGLYSMKRLVDAIRQTHPELSSKLPKNPVDDTPANIYGYDNSRATQLLGINFRTLEMSVQDTVASLLKIST</sequence>
<gene>
    <name evidence="4" type="primary">GRE2_3</name>
    <name evidence="4" type="ORF">LTR69_005962</name>
</gene>
<proteinExistence type="inferred from homology"/>
<comment type="similarity">
    <text evidence="2">Belongs to the NAD(P)-dependent epimerase/dehydratase family. Dihydroflavonol-4-reductase subfamily.</text>
</comment>
<keyword evidence="1 4" id="KW-0560">Oxidoreductase</keyword>
<comment type="caution">
    <text evidence="4">The sequence shown here is derived from an EMBL/GenBank/DDBJ whole genome shotgun (WGS) entry which is preliminary data.</text>
</comment>
<dbReference type="PANTHER" id="PTHR10366:SF564">
    <property type="entry name" value="STEROL-4-ALPHA-CARBOXYLATE 3-DEHYDROGENASE, DECARBOXYLATING"/>
    <property type="match status" value="1"/>
</dbReference>
<dbReference type="CDD" id="cd05227">
    <property type="entry name" value="AR_SDR_e"/>
    <property type="match status" value="1"/>
</dbReference>
<keyword evidence="5" id="KW-1185">Reference proteome</keyword>
<dbReference type="SUPFAM" id="SSF51735">
    <property type="entry name" value="NAD(P)-binding Rossmann-fold domains"/>
    <property type="match status" value="1"/>
</dbReference>
<evidence type="ECO:0000313" key="4">
    <source>
        <dbReference type="EMBL" id="KAK5059374.1"/>
    </source>
</evidence>